<proteinExistence type="predicted"/>
<dbReference type="SUPFAM" id="SSF57884">
    <property type="entry name" value="Ada DNA repair protein, N-terminal domain (N-Ada 10)"/>
    <property type="match status" value="1"/>
</dbReference>
<evidence type="ECO:0000259" key="2">
    <source>
        <dbReference type="Pfam" id="PF02805"/>
    </source>
</evidence>
<dbReference type="OrthoDB" id="894286at2"/>
<name>A0A1T5AJM1_9SPHI</name>
<protein>
    <submittedName>
        <fullName evidence="3">Metal binding domain of Ada</fullName>
    </submittedName>
</protein>
<evidence type="ECO:0000256" key="1">
    <source>
        <dbReference type="ARBA" id="ARBA00023159"/>
    </source>
</evidence>
<dbReference type="GO" id="GO:0006281">
    <property type="term" value="P:DNA repair"/>
    <property type="evidence" value="ECO:0007669"/>
    <property type="project" value="InterPro"/>
</dbReference>
<dbReference type="GO" id="GO:0006355">
    <property type="term" value="P:regulation of DNA-templated transcription"/>
    <property type="evidence" value="ECO:0007669"/>
    <property type="project" value="InterPro"/>
</dbReference>
<dbReference type="GO" id="GO:0008270">
    <property type="term" value="F:zinc ion binding"/>
    <property type="evidence" value="ECO:0007669"/>
    <property type="project" value="InterPro"/>
</dbReference>
<feature type="domain" description="Ada DNA repair metal-binding" evidence="2">
    <location>
        <begin position="25"/>
        <end position="68"/>
    </location>
</feature>
<accession>A0A1T5AJM1</accession>
<dbReference type="AlphaFoldDB" id="A0A1T5AJM1"/>
<reference evidence="4" key="1">
    <citation type="submission" date="2017-02" db="EMBL/GenBank/DDBJ databases">
        <authorList>
            <person name="Varghese N."/>
            <person name="Submissions S."/>
        </authorList>
    </citation>
    <scope>NUCLEOTIDE SEQUENCE [LARGE SCALE GENOMIC DNA]</scope>
    <source>
        <strain evidence="4">DSM 22385</strain>
    </source>
</reference>
<dbReference type="GO" id="GO:0008168">
    <property type="term" value="F:methyltransferase activity"/>
    <property type="evidence" value="ECO:0007669"/>
    <property type="project" value="InterPro"/>
</dbReference>
<dbReference type="EMBL" id="FUYR01000001">
    <property type="protein sequence ID" value="SKB35090.1"/>
    <property type="molecule type" value="Genomic_DNA"/>
</dbReference>
<organism evidence="3 4">
    <name type="scientific">Daejeonella lutea</name>
    <dbReference type="NCBI Taxonomy" id="572036"/>
    <lineage>
        <taxon>Bacteria</taxon>
        <taxon>Pseudomonadati</taxon>
        <taxon>Bacteroidota</taxon>
        <taxon>Sphingobacteriia</taxon>
        <taxon>Sphingobacteriales</taxon>
        <taxon>Sphingobacteriaceae</taxon>
        <taxon>Daejeonella</taxon>
    </lineage>
</organism>
<dbReference type="Proteomes" id="UP000189981">
    <property type="component" value="Unassembled WGS sequence"/>
</dbReference>
<dbReference type="InterPro" id="IPR035451">
    <property type="entry name" value="Ada-like_dom_sf"/>
</dbReference>
<evidence type="ECO:0000313" key="4">
    <source>
        <dbReference type="Proteomes" id="UP000189981"/>
    </source>
</evidence>
<keyword evidence="4" id="KW-1185">Reference proteome</keyword>
<sequence>MIHHIDLSSAELMRLIRDTKITLGGNQKLKIFGTLHCKSGKRMKPENRVFFASQSQAINAGYRPCGNCMKTAYQKWISSTMK</sequence>
<gene>
    <name evidence="3" type="ORF">SAMN05661099_0794</name>
</gene>
<keyword evidence="1" id="KW-0010">Activator</keyword>
<dbReference type="Pfam" id="PF02805">
    <property type="entry name" value="Ada_Zn_binding"/>
    <property type="match status" value="1"/>
</dbReference>
<dbReference type="GO" id="GO:0003677">
    <property type="term" value="F:DNA binding"/>
    <property type="evidence" value="ECO:0007669"/>
    <property type="project" value="InterPro"/>
</dbReference>
<evidence type="ECO:0000313" key="3">
    <source>
        <dbReference type="EMBL" id="SKB35090.1"/>
    </source>
</evidence>
<dbReference type="InterPro" id="IPR004026">
    <property type="entry name" value="Ada_DNA_repair_Zn-bd"/>
</dbReference>
<dbReference type="STRING" id="572036.SAMN05661099_0794"/>
<dbReference type="Gene3D" id="3.40.10.10">
    <property type="entry name" value="DNA Methylphosphotriester Repair Domain"/>
    <property type="match status" value="1"/>
</dbReference>